<evidence type="ECO:0000256" key="1">
    <source>
        <dbReference type="ARBA" id="ARBA00022649"/>
    </source>
</evidence>
<evidence type="ECO:0000313" key="3">
    <source>
        <dbReference type="Proteomes" id="UP000003781"/>
    </source>
</evidence>
<dbReference type="InterPro" id="IPR022789">
    <property type="entry name" value="ParD"/>
</dbReference>
<proteinExistence type="predicted"/>
<dbReference type="SUPFAM" id="SSF47598">
    <property type="entry name" value="Ribbon-helix-helix"/>
    <property type="match status" value="1"/>
</dbReference>
<protein>
    <recommendedName>
        <fullName evidence="4">Type II toxin-antitoxin system ParD family antitoxin</fullName>
    </recommendedName>
</protein>
<organism evidence="2 3">
    <name type="scientific">Crocosphaera chwakensis CCY0110</name>
    <dbReference type="NCBI Taxonomy" id="391612"/>
    <lineage>
        <taxon>Bacteria</taxon>
        <taxon>Bacillati</taxon>
        <taxon>Cyanobacteriota</taxon>
        <taxon>Cyanophyceae</taxon>
        <taxon>Oscillatoriophycideae</taxon>
        <taxon>Chroococcales</taxon>
        <taxon>Aphanothecaceae</taxon>
        <taxon>Crocosphaera</taxon>
        <taxon>Crocosphaera chwakensis</taxon>
    </lineage>
</organism>
<dbReference type="AlphaFoldDB" id="A3INQ8"/>
<dbReference type="InterPro" id="IPR010985">
    <property type="entry name" value="Ribbon_hlx_hlx"/>
</dbReference>
<sequence>MINITLKQEQETFIQEKLNSGEYNNIDEIITEALLLLEQKDKHYQQWVKETQDKLNIGIEQLNAGQGINSEIVINRLKNKYHTLIK</sequence>
<dbReference type="GO" id="GO:0006355">
    <property type="term" value="P:regulation of DNA-templated transcription"/>
    <property type="evidence" value="ECO:0007669"/>
    <property type="project" value="InterPro"/>
</dbReference>
<evidence type="ECO:0000313" key="2">
    <source>
        <dbReference type="EMBL" id="EAZ91956.1"/>
    </source>
</evidence>
<dbReference type="Gene3D" id="6.10.10.120">
    <property type="entry name" value="Antitoxin ParD1-like"/>
    <property type="match status" value="1"/>
</dbReference>
<keyword evidence="1" id="KW-1277">Toxin-antitoxin system</keyword>
<dbReference type="eggNOG" id="COG3609">
    <property type="taxonomic scope" value="Bacteria"/>
</dbReference>
<comment type="caution">
    <text evidence="2">The sequence shown here is derived from an EMBL/GenBank/DDBJ whole genome shotgun (WGS) entry which is preliminary data.</text>
</comment>
<keyword evidence="3" id="KW-1185">Reference proteome</keyword>
<dbReference type="Proteomes" id="UP000003781">
    <property type="component" value="Unassembled WGS sequence"/>
</dbReference>
<dbReference type="EMBL" id="AAXW01000010">
    <property type="protein sequence ID" value="EAZ91956.1"/>
    <property type="molecule type" value="Genomic_DNA"/>
</dbReference>
<evidence type="ECO:0008006" key="4">
    <source>
        <dbReference type="Google" id="ProtNLM"/>
    </source>
</evidence>
<reference evidence="2 3" key="1">
    <citation type="submission" date="2007-03" db="EMBL/GenBank/DDBJ databases">
        <authorList>
            <person name="Stal L."/>
            <person name="Ferriera S."/>
            <person name="Johnson J."/>
            <person name="Kravitz S."/>
            <person name="Beeson K."/>
            <person name="Sutton G."/>
            <person name="Rogers Y.-H."/>
            <person name="Friedman R."/>
            <person name="Frazier M."/>
            <person name="Venter J.C."/>
        </authorList>
    </citation>
    <scope>NUCLEOTIDE SEQUENCE [LARGE SCALE GENOMIC DNA]</scope>
    <source>
        <strain evidence="2 3">CCY0110</strain>
    </source>
</reference>
<gene>
    <name evidence="2" type="ORF">CY0110_29814</name>
</gene>
<accession>A3INQ8</accession>
<name>A3INQ8_9CHRO</name>
<dbReference type="InterPro" id="IPR038296">
    <property type="entry name" value="ParD_sf"/>
</dbReference>
<dbReference type="RefSeq" id="WP_008275028.1">
    <property type="nucleotide sequence ID" value="NZ_AAXW01000010.1"/>
</dbReference>
<dbReference type="Pfam" id="PF03693">
    <property type="entry name" value="ParD_antitoxin"/>
    <property type="match status" value="1"/>
</dbReference>